<feature type="transmembrane region" description="Helical" evidence="7">
    <location>
        <begin position="446"/>
        <end position="468"/>
    </location>
</feature>
<evidence type="ECO:0000313" key="9">
    <source>
        <dbReference type="EMBL" id="PRT52695.1"/>
    </source>
</evidence>
<feature type="transmembrane region" description="Helical" evidence="7">
    <location>
        <begin position="106"/>
        <end position="124"/>
    </location>
</feature>
<feature type="region of interest" description="Disordered" evidence="6">
    <location>
        <begin position="1"/>
        <end position="30"/>
    </location>
</feature>
<feature type="transmembrane region" description="Helical" evidence="7">
    <location>
        <begin position="144"/>
        <end position="163"/>
    </location>
</feature>
<evidence type="ECO:0000256" key="1">
    <source>
        <dbReference type="ARBA" id="ARBA00004141"/>
    </source>
</evidence>
<gene>
    <name evidence="9" type="ORF">B9G98_00315</name>
</gene>
<feature type="transmembrane region" description="Helical" evidence="7">
    <location>
        <begin position="263"/>
        <end position="282"/>
    </location>
</feature>
<dbReference type="InterPro" id="IPR036259">
    <property type="entry name" value="MFS_trans_sf"/>
</dbReference>
<evidence type="ECO:0000256" key="7">
    <source>
        <dbReference type="SAM" id="Phobius"/>
    </source>
</evidence>
<feature type="domain" description="Major facilitator superfamily (MFS) profile" evidence="8">
    <location>
        <begin position="108"/>
        <end position="536"/>
    </location>
</feature>
<evidence type="ECO:0000256" key="5">
    <source>
        <dbReference type="ARBA" id="ARBA00023136"/>
    </source>
</evidence>
<proteinExistence type="predicted"/>
<feature type="transmembrane region" description="Helical" evidence="7">
    <location>
        <begin position="512"/>
        <end position="532"/>
    </location>
</feature>
<feature type="transmembrane region" description="Helical" evidence="7">
    <location>
        <begin position="338"/>
        <end position="357"/>
    </location>
</feature>
<evidence type="ECO:0000256" key="3">
    <source>
        <dbReference type="ARBA" id="ARBA00022692"/>
    </source>
</evidence>
<dbReference type="Pfam" id="PF07690">
    <property type="entry name" value="MFS_1"/>
    <property type="match status" value="1"/>
</dbReference>
<dbReference type="AlphaFoldDB" id="A0A2T0FCK3"/>
<dbReference type="GeneID" id="36514064"/>
<feature type="transmembrane region" description="Helical" evidence="7">
    <location>
        <begin position="480"/>
        <end position="500"/>
    </location>
</feature>
<dbReference type="RefSeq" id="XP_024662641.1">
    <property type="nucleotide sequence ID" value="XM_024806873.1"/>
</dbReference>
<keyword evidence="5 7" id="KW-0472">Membrane</keyword>
<keyword evidence="10" id="KW-1185">Reference proteome</keyword>
<dbReference type="CDD" id="cd17323">
    <property type="entry name" value="MFS_Tpo1_MDR_like"/>
    <property type="match status" value="1"/>
</dbReference>
<dbReference type="PROSITE" id="PS50850">
    <property type="entry name" value="MFS"/>
    <property type="match status" value="1"/>
</dbReference>
<feature type="transmembrane region" description="Helical" evidence="7">
    <location>
        <begin position="233"/>
        <end position="257"/>
    </location>
</feature>
<dbReference type="Gene3D" id="1.20.1250.20">
    <property type="entry name" value="MFS general substrate transporter like domains"/>
    <property type="match status" value="1"/>
</dbReference>
<dbReference type="InterPro" id="IPR020846">
    <property type="entry name" value="MFS_dom"/>
</dbReference>
<dbReference type="PANTHER" id="PTHR23502:SF31">
    <property type="entry name" value="POLYAMINE TRANSPORTER 1"/>
    <property type="match status" value="1"/>
</dbReference>
<dbReference type="EMBL" id="NDIQ01000001">
    <property type="protein sequence ID" value="PRT52695.1"/>
    <property type="molecule type" value="Genomic_DNA"/>
</dbReference>
<evidence type="ECO:0000256" key="4">
    <source>
        <dbReference type="ARBA" id="ARBA00022989"/>
    </source>
</evidence>
<dbReference type="SUPFAM" id="SSF103473">
    <property type="entry name" value="MFS general substrate transporter"/>
    <property type="match status" value="1"/>
</dbReference>
<evidence type="ECO:0000256" key="6">
    <source>
        <dbReference type="SAM" id="MobiDB-lite"/>
    </source>
</evidence>
<accession>A0A2T0FCK3</accession>
<feature type="transmembrane region" description="Helical" evidence="7">
    <location>
        <begin position="377"/>
        <end position="396"/>
    </location>
</feature>
<keyword evidence="2" id="KW-0813">Transport</keyword>
<evidence type="ECO:0000313" key="10">
    <source>
        <dbReference type="Proteomes" id="UP000238350"/>
    </source>
</evidence>
<dbReference type="GO" id="GO:0005886">
    <property type="term" value="C:plasma membrane"/>
    <property type="evidence" value="ECO:0007669"/>
    <property type="project" value="TreeGrafter"/>
</dbReference>
<reference evidence="9 10" key="1">
    <citation type="submission" date="2017-04" db="EMBL/GenBank/DDBJ databases">
        <title>Genome sequencing of [Candida] sorbophila.</title>
        <authorList>
            <person name="Ahn J.O."/>
        </authorList>
    </citation>
    <scope>NUCLEOTIDE SEQUENCE [LARGE SCALE GENOMIC DNA]</scope>
    <source>
        <strain evidence="9 10">DS02</strain>
    </source>
</reference>
<comment type="caution">
    <text evidence="9">The sequence shown here is derived from an EMBL/GenBank/DDBJ whole genome shotgun (WGS) entry which is preliminary data.</text>
</comment>
<dbReference type="STRING" id="45607.A0A2T0FCK3"/>
<evidence type="ECO:0000259" key="8">
    <source>
        <dbReference type="PROSITE" id="PS50850"/>
    </source>
</evidence>
<dbReference type="InterPro" id="IPR011701">
    <property type="entry name" value="MFS"/>
</dbReference>
<evidence type="ECO:0000256" key="2">
    <source>
        <dbReference type="ARBA" id="ARBA00022448"/>
    </source>
</evidence>
<keyword evidence="3 7" id="KW-0812">Transmembrane</keyword>
<organism evidence="9 10">
    <name type="scientific">Wickerhamiella sorbophila</name>
    <dbReference type="NCBI Taxonomy" id="45607"/>
    <lineage>
        <taxon>Eukaryota</taxon>
        <taxon>Fungi</taxon>
        <taxon>Dikarya</taxon>
        <taxon>Ascomycota</taxon>
        <taxon>Saccharomycotina</taxon>
        <taxon>Dipodascomycetes</taxon>
        <taxon>Dipodascales</taxon>
        <taxon>Trichomonascaceae</taxon>
        <taxon>Wickerhamiella</taxon>
    </lineage>
</organism>
<comment type="subcellular location">
    <subcellularLocation>
        <location evidence="1">Membrane</location>
        <topology evidence="1">Multi-pass membrane protein</topology>
    </subcellularLocation>
</comment>
<sequence>MISSDDEAEKRDVKAGPGLDAPLSHPDPPSAWNFTDLELHEAQQPSDENAYLTLVYNNSPVGKVSMRMGNNRPYPPTMSDMTAYCVGFDGPDDPLNPLNWPMRKKIYNGFCLSFATFILTWDSSIYSVTVPMMEEIYHIGRVPAVLGISLYVMGFAVGPIIWGPISEIFGRKPPLVVSSILFVIFNFWCATASHYYELMLYRFALGALGSAPLATTAACFGDFLHYRVRGIGAAFFGLCVMGGPSVGPAVGGFITYSFLGWRWTSYISGIMASLSLVMMLFLSESYHPVVLAHKARVLRQETGNPFIYAEHDHAQVHIKAIFQKVLLTPIRMIFQEPILLLVSLYHGFVYGILYMFLEGVPLIFAQYHWPDQLISLPYMAVFVGSAITCAANILYFDRLFRKRLAKTDLSIVPEYRLPLMIFGGVIFPIGLFWMCWTGAYAPHVHWIAPLLGLTATGIGLMAIFNPIFSYIVDTYRFRAASAIAANTFIRSAMGASFPLFANAMFKNLGIQWAGTLLGCLAVLLAPIPVLFYRHGHRIRACSKYAPT</sequence>
<name>A0A2T0FCK3_9ASCO</name>
<feature type="transmembrane region" description="Helical" evidence="7">
    <location>
        <begin position="201"/>
        <end position="221"/>
    </location>
</feature>
<keyword evidence="4 7" id="KW-1133">Transmembrane helix</keyword>
<dbReference type="PANTHER" id="PTHR23502">
    <property type="entry name" value="MAJOR FACILITATOR SUPERFAMILY"/>
    <property type="match status" value="1"/>
</dbReference>
<dbReference type="FunFam" id="1.20.1250.20:FF:000011">
    <property type="entry name" value="MFS multidrug transporter, putative"/>
    <property type="match status" value="1"/>
</dbReference>
<dbReference type="OrthoDB" id="9986881at2759"/>
<feature type="transmembrane region" description="Helical" evidence="7">
    <location>
        <begin position="417"/>
        <end position="440"/>
    </location>
</feature>
<dbReference type="GO" id="GO:0022857">
    <property type="term" value="F:transmembrane transporter activity"/>
    <property type="evidence" value="ECO:0007669"/>
    <property type="project" value="InterPro"/>
</dbReference>
<dbReference type="Proteomes" id="UP000238350">
    <property type="component" value="Unassembled WGS sequence"/>
</dbReference>
<feature type="transmembrane region" description="Helical" evidence="7">
    <location>
        <begin position="175"/>
        <end position="195"/>
    </location>
</feature>
<protein>
    <submittedName>
        <fullName evidence="9">Polyamine transporter 1</fullName>
    </submittedName>
</protein>